<evidence type="ECO:0000256" key="3">
    <source>
        <dbReference type="SAM" id="Phobius"/>
    </source>
</evidence>
<evidence type="ECO:0000256" key="1">
    <source>
        <dbReference type="SAM" id="Coils"/>
    </source>
</evidence>
<evidence type="ECO:0000313" key="4">
    <source>
        <dbReference type="EMBL" id="OEJ13803.1"/>
    </source>
</evidence>
<feature type="coiled-coil region" evidence="1">
    <location>
        <begin position="402"/>
        <end position="432"/>
    </location>
</feature>
<dbReference type="AlphaFoldDB" id="A0A1E5NCE0"/>
<sequence>MATRKTTTNKKEEEVKEVKKTSAKKTSNKKEDTVKKTAAKKTAEKAEKKEDTVKKTTAKKTAEKAEKKEDTVKKTAAKKTAEKVEKKISENEKSEEIKENKPEIKASDAILKKNNDDEKKDFKDIIKEATSEIKTAERKIVLKTSTPVRKIESIKTENTENKTERESITLLKEAIKAKSKNVSRPVSVKKRIAIVDDDNLDNTKNNTEEINTSKPIISSVFAAHNIKNEKAQEDTESINENISSQVVHDNNSPVYSFETLESKKDEDKKTEENEKIENNEISDNKDYDISDTKEEIENTEIKEESESISLEEDKKLDEIAEEKTEAETNEPEKIENNVDSIKVEEKATYSKSDIFKRPVVIPTEDEHIQKSKFNQEEIDTAIKDAPTISENSSVESYKDYSSSKIDELKETINEKIQELKDKEIKIIETEDELKSSSLPEIEKKPVEPYVAPEHSIENNKKSNKIVPIVGIIIIILGLSFLGIQFFSGKNNEIDDNFYEEVTNNNTLNTNDLATNNIILSTNNTVNTQTNAVRPQTNTAVNTQTNAVRPQTNTAVNTQTNAVRPQTNTAVNTQTNTVRPQTNNTVNTQTNAVRPQTNTAVNTQTNAVRPQTNNTVNTQTNTVRPQTNTAAPTPPKEPEITPPTPPAPPPNPPAANTNASANNTQANNNALAYKTDTYKTKWTDTLSSIATSELGDSRRWPSIAVLNQNIINNNPDSIVFNIDIRIPYGGKKKIEDMNDSEKRALYNDYIKVSEMYLKMGKQNLANTIKTQANSILK</sequence>
<keyword evidence="3" id="KW-1133">Transmembrane helix</keyword>
<protein>
    <submittedName>
        <fullName evidence="4">Uncharacterized protein</fullName>
    </submittedName>
</protein>
<dbReference type="Proteomes" id="UP000095247">
    <property type="component" value="Unassembled WGS sequence"/>
</dbReference>
<feature type="region of interest" description="Disordered" evidence="2">
    <location>
        <begin position="565"/>
        <end position="661"/>
    </location>
</feature>
<keyword evidence="3" id="KW-0812">Transmembrane</keyword>
<organism evidence="4 5">
    <name type="scientific">Brachyspira hampsonii</name>
    <dbReference type="NCBI Taxonomy" id="1287055"/>
    <lineage>
        <taxon>Bacteria</taxon>
        <taxon>Pseudomonadati</taxon>
        <taxon>Spirochaetota</taxon>
        <taxon>Spirochaetia</taxon>
        <taxon>Brachyspirales</taxon>
        <taxon>Brachyspiraceae</taxon>
        <taxon>Brachyspira</taxon>
    </lineage>
</organism>
<keyword evidence="1" id="KW-0175">Coiled coil</keyword>
<accession>A0A1E5NCE0</accession>
<feature type="region of interest" description="Disordered" evidence="2">
    <location>
        <begin position="1"/>
        <end position="113"/>
    </location>
</feature>
<comment type="caution">
    <text evidence="4">The sequence shown here is derived from an EMBL/GenBank/DDBJ whole genome shotgun (WGS) entry which is preliminary data.</text>
</comment>
<feature type="compositionally biased region" description="Pro residues" evidence="2">
    <location>
        <begin position="631"/>
        <end position="652"/>
    </location>
</feature>
<feature type="compositionally biased region" description="Basic and acidic residues" evidence="2">
    <location>
        <begin position="9"/>
        <end position="20"/>
    </location>
</feature>
<evidence type="ECO:0000256" key="2">
    <source>
        <dbReference type="SAM" id="MobiDB-lite"/>
    </source>
</evidence>
<gene>
    <name evidence="4" type="ORF">BFL38_03375</name>
</gene>
<dbReference type="EMBL" id="MDCO01000012">
    <property type="protein sequence ID" value="OEJ13803.1"/>
    <property type="molecule type" value="Genomic_DNA"/>
</dbReference>
<feature type="compositionally biased region" description="Low complexity" evidence="2">
    <location>
        <begin position="565"/>
        <end position="630"/>
    </location>
</feature>
<evidence type="ECO:0000313" key="5">
    <source>
        <dbReference type="Proteomes" id="UP000095247"/>
    </source>
</evidence>
<feature type="compositionally biased region" description="Polar residues" evidence="2">
    <location>
        <begin position="243"/>
        <end position="254"/>
    </location>
</feature>
<reference evidence="4 5" key="1">
    <citation type="submission" date="2016-08" db="EMBL/GenBank/DDBJ databases">
        <title>Characterization and recognition of Brachyspira hampsonii sp. nov., a novel intestinal spirochete that is pathogenic to pigs.</title>
        <authorList>
            <person name="Mirajkar N."/>
            <person name="La T."/>
            <person name="Phillips N."/>
            <person name="Hampson D."/>
            <person name="Gebhart C."/>
        </authorList>
    </citation>
    <scope>NUCLEOTIDE SEQUENCE [LARGE SCALE GENOMIC DNA]</scope>
    <source>
        <strain evidence="4 5">P280/1</strain>
    </source>
</reference>
<keyword evidence="3" id="KW-0472">Membrane</keyword>
<feature type="compositionally biased region" description="Basic and acidic residues" evidence="2">
    <location>
        <begin position="28"/>
        <end position="113"/>
    </location>
</feature>
<proteinExistence type="predicted"/>
<dbReference type="RefSeq" id="WP_069727107.1">
    <property type="nucleotide sequence ID" value="NZ_MDCO01000012.1"/>
</dbReference>
<name>A0A1E5NCE0_9SPIR</name>
<feature type="compositionally biased region" description="Basic and acidic residues" evidence="2">
    <location>
        <begin position="260"/>
        <end position="310"/>
    </location>
</feature>
<feature type="transmembrane region" description="Helical" evidence="3">
    <location>
        <begin position="465"/>
        <end position="486"/>
    </location>
</feature>
<feature type="region of interest" description="Disordered" evidence="2">
    <location>
        <begin position="243"/>
        <end position="310"/>
    </location>
</feature>